<dbReference type="PANTHER" id="PTHR47634:SF9">
    <property type="entry name" value="PROTEIN KINASE DOMAIN-CONTAINING PROTEIN-RELATED"/>
    <property type="match status" value="1"/>
</dbReference>
<organism evidence="9 10">
    <name type="scientific">Endocarpon pusillum (strain Z07020 / HMAS-L-300199)</name>
    <name type="common">Lichen-forming fungus</name>
    <dbReference type="NCBI Taxonomy" id="1263415"/>
    <lineage>
        <taxon>Eukaryota</taxon>
        <taxon>Fungi</taxon>
        <taxon>Dikarya</taxon>
        <taxon>Ascomycota</taxon>
        <taxon>Pezizomycotina</taxon>
        <taxon>Eurotiomycetes</taxon>
        <taxon>Chaetothyriomycetidae</taxon>
        <taxon>Verrucariales</taxon>
        <taxon>Verrucariaceae</taxon>
        <taxon>Endocarpon</taxon>
    </lineage>
</organism>
<keyword evidence="6" id="KW-0067">ATP-binding</keyword>
<evidence type="ECO:0000256" key="6">
    <source>
        <dbReference type="ARBA" id="ARBA00022840"/>
    </source>
</evidence>
<dbReference type="GO" id="GO:0004674">
    <property type="term" value="F:protein serine/threonine kinase activity"/>
    <property type="evidence" value="ECO:0007669"/>
    <property type="project" value="UniProtKB-KW"/>
</dbReference>
<gene>
    <name evidence="9" type="ORF">EPUS_06447</name>
</gene>
<evidence type="ECO:0000256" key="1">
    <source>
        <dbReference type="ARBA" id="ARBA00012513"/>
    </source>
</evidence>
<evidence type="ECO:0000256" key="3">
    <source>
        <dbReference type="ARBA" id="ARBA00022679"/>
    </source>
</evidence>
<name>U1GHM2_ENDPU</name>
<dbReference type="OrthoDB" id="5979581at2759"/>
<proteinExistence type="predicted"/>
<evidence type="ECO:0000256" key="7">
    <source>
        <dbReference type="ARBA" id="ARBA00047899"/>
    </source>
</evidence>
<dbReference type="AlphaFoldDB" id="U1GHM2"/>
<dbReference type="InterPro" id="IPR051334">
    <property type="entry name" value="SRPK"/>
</dbReference>
<dbReference type="GO" id="GO:0000245">
    <property type="term" value="P:spliceosomal complex assembly"/>
    <property type="evidence" value="ECO:0007669"/>
    <property type="project" value="TreeGrafter"/>
</dbReference>
<evidence type="ECO:0000313" key="10">
    <source>
        <dbReference type="Proteomes" id="UP000019373"/>
    </source>
</evidence>
<dbReference type="GeneID" id="19241387"/>
<evidence type="ECO:0000256" key="4">
    <source>
        <dbReference type="ARBA" id="ARBA00022741"/>
    </source>
</evidence>
<dbReference type="Proteomes" id="UP000019373">
    <property type="component" value="Unassembled WGS sequence"/>
</dbReference>
<sequence length="90" mass="10380">MIELLDPIPPDMLSQGSRSSQYFYNNGQMKNIHQLHPVTLEEKIKLRKNKGLSDDDVAALSSFLRSLLQYRPKDRKDALGAALVPWLWRD</sequence>
<dbReference type="EMBL" id="KE720649">
    <property type="protein sequence ID" value="ERF77167.1"/>
    <property type="molecule type" value="Genomic_DNA"/>
</dbReference>
<evidence type="ECO:0000256" key="2">
    <source>
        <dbReference type="ARBA" id="ARBA00022527"/>
    </source>
</evidence>
<dbReference type="Gene3D" id="1.10.510.10">
    <property type="entry name" value="Transferase(Phosphotransferase) domain 1"/>
    <property type="match status" value="1"/>
</dbReference>
<evidence type="ECO:0000256" key="8">
    <source>
        <dbReference type="ARBA" id="ARBA00048679"/>
    </source>
</evidence>
<comment type="catalytic activity">
    <reaction evidence="8">
        <text>L-seryl-[protein] + ATP = O-phospho-L-seryl-[protein] + ADP + H(+)</text>
        <dbReference type="Rhea" id="RHEA:17989"/>
        <dbReference type="Rhea" id="RHEA-COMP:9863"/>
        <dbReference type="Rhea" id="RHEA-COMP:11604"/>
        <dbReference type="ChEBI" id="CHEBI:15378"/>
        <dbReference type="ChEBI" id="CHEBI:29999"/>
        <dbReference type="ChEBI" id="CHEBI:30616"/>
        <dbReference type="ChEBI" id="CHEBI:83421"/>
        <dbReference type="ChEBI" id="CHEBI:456216"/>
        <dbReference type="EC" id="2.7.11.1"/>
    </reaction>
</comment>
<comment type="catalytic activity">
    <reaction evidence="7">
        <text>L-threonyl-[protein] + ATP = O-phospho-L-threonyl-[protein] + ADP + H(+)</text>
        <dbReference type="Rhea" id="RHEA:46608"/>
        <dbReference type="Rhea" id="RHEA-COMP:11060"/>
        <dbReference type="Rhea" id="RHEA-COMP:11605"/>
        <dbReference type="ChEBI" id="CHEBI:15378"/>
        <dbReference type="ChEBI" id="CHEBI:30013"/>
        <dbReference type="ChEBI" id="CHEBI:30616"/>
        <dbReference type="ChEBI" id="CHEBI:61977"/>
        <dbReference type="ChEBI" id="CHEBI:456216"/>
        <dbReference type="EC" id="2.7.11.1"/>
    </reaction>
</comment>
<evidence type="ECO:0000313" key="9">
    <source>
        <dbReference type="EMBL" id="ERF77167.1"/>
    </source>
</evidence>
<keyword evidence="10" id="KW-1185">Reference proteome</keyword>
<dbReference type="PANTHER" id="PTHR47634">
    <property type="entry name" value="PROTEIN KINASE DOMAIN-CONTAINING PROTEIN-RELATED"/>
    <property type="match status" value="1"/>
</dbReference>
<keyword evidence="4" id="KW-0547">Nucleotide-binding</keyword>
<dbReference type="RefSeq" id="XP_007785462.1">
    <property type="nucleotide sequence ID" value="XM_007787272.1"/>
</dbReference>
<evidence type="ECO:0000256" key="5">
    <source>
        <dbReference type="ARBA" id="ARBA00022777"/>
    </source>
</evidence>
<dbReference type="GO" id="GO:0005524">
    <property type="term" value="F:ATP binding"/>
    <property type="evidence" value="ECO:0007669"/>
    <property type="project" value="UniProtKB-KW"/>
</dbReference>
<protein>
    <recommendedName>
        <fullName evidence="1">non-specific serine/threonine protein kinase</fullName>
        <ecNumber evidence="1">2.7.11.1</ecNumber>
    </recommendedName>
</protein>
<keyword evidence="3" id="KW-0808">Transferase</keyword>
<dbReference type="EC" id="2.7.11.1" evidence="1"/>
<dbReference type="GO" id="GO:0050684">
    <property type="term" value="P:regulation of mRNA processing"/>
    <property type="evidence" value="ECO:0007669"/>
    <property type="project" value="TreeGrafter"/>
</dbReference>
<keyword evidence="5" id="KW-0418">Kinase</keyword>
<accession>U1GHM2</accession>
<reference evidence="10" key="1">
    <citation type="journal article" date="2014" name="BMC Genomics">
        <title>Genome characteristics reveal the impact of lichenization on lichen-forming fungus Endocarpon pusillum Hedwig (Verrucariales, Ascomycota).</title>
        <authorList>
            <person name="Wang Y.-Y."/>
            <person name="Liu B."/>
            <person name="Zhang X.-Y."/>
            <person name="Zhou Q.-M."/>
            <person name="Zhang T."/>
            <person name="Li H."/>
            <person name="Yu Y.-F."/>
            <person name="Zhang X.-L."/>
            <person name="Hao X.-Y."/>
            <person name="Wang M."/>
            <person name="Wang L."/>
            <person name="Wei J.-C."/>
        </authorList>
    </citation>
    <scope>NUCLEOTIDE SEQUENCE [LARGE SCALE GENOMIC DNA]</scope>
    <source>
        <strain evidence="10">Z07020 / HMAS-L-300199</strain>
    </source>
</reference>
<keyword evidence="2" id="KW-0723">Serine/threonine-protein kinase</keyword>
<dbReference type="HOGENOM" id="CLU_2440844_0_0_1"/>